<dbReference type="AlphaFoldDB" id="A0A8H3EI90"/>
<proteinExistence type="predicted"/>
<feature type="compositionally biased region" description="Acidic residues" evidence="1">
    <location>
        <begin position="307"/>
        <end position="316"/>
    </location>
</feature>
<evidence type="ECO:0000313" key="4">
    <source>
        <dbReference type="Proteomes" id="UP000664534"/>
    </source>
</evidence>
<dbReference type="InterPro" id="IPR001229">
    <property type="entry name" value="Jacalin-like_lectin_dom"/>
</dbReference>
<protein>
    <recommendedName>
        <fullName evidence="2">Jacalin-type lectin domain-containing protein</fullName>
    </recommendedName>
</protein>
<feature type="domain" description="Jacalin-type lectin" evidence="2">
    <location>
        <begin position="508"/>
        <end position="535"/>
    </location>
</feature>
<name>A0A8H3EI90_9LECA</name>
<dbReference type="OrthoDB" id="5348779at2759"/>
<dbReference type="Proteomes" id="UP000664534">
    <property type="component" value="Unassembled WGS sequence"/>
</dbReference>
<feature type="compositionally biased region" description="Polar residues" evidence="1">
    <location>
        <begin position="321"/>
        <end position="331"/>
    </location>
</feature>
<dbReference type="PROSITE" id="PS51752">
    <property type="entry name" value="JACALIN_LECTIN"/>
    <property type="match status" value="1"/>
</dbReference>
<keyword evidence="4" id="KW-1185">Reference proteome</keyword>
<gene>
    <name evidence="3" type="ORF">IMSHALPRED_000079</name>
</gene>
<evidence type="ECO:0000259" key="2">
    <source>
        <dbReference type="PROSITE" id="PS51752"/>
    </source>
</evidence>
<evidence type="ECO:0000256" key="1">
    <source>
        <dbReference type="SAM" id="MobiDB-lite"/>
    </source>
</evidence>
<feature type="region of interest" description="Disordered" evidence="1">
    <location>
        <begin position="267"/>
        <end position="354"/>
    </location>
</feature>
<sequence length="535" mass="60968">MPPTNVRGLEEEEEQVKPRMRHRTNYESKLAKKMAEVPGGAGENRGPRGKVRYEVGNLEFWDKDTTAWLSAVYHHKIRKQLIDLAKTSRVDIYRYPRARGKDELNITAFLASQKDWDLERDNGWIGVEILYQFKPVVEKSKDQVAWMFYEGCVVLDPDNHPIKDYSIIPLTLSSKVEAAWTVAVRRLDPRITWQDIWARLPEKCKTNGDRYKIQALTQRENRYRLENCIIACNDRNGTEPRSRYVWNLMSQAARDANLTRELSKLTKKQQEEALKSNQSAPADVKEESATKPRPSKPHKNKRSCETLDLDDNEEQDPQPSPSASKQRPQTRSQKRQRLVEPTPSVAPALGNPDPAVLYKGIPVDPRLFSPNDSTIDLSFGMPTSSAIYPMQNLDPMVSYGNMPLNPTPQFQHHHFYGMSGVEGTSENAPWDLEGQMPPFRFAGGFDYGNSLDEALNISSHESVQKPPGFDFDDFINLPGENETTVNPAVNGWRELTDSGSSFYDTYDTTTVNPWGGFTDEGSSWSDTMNHDFIRY</sequence>
<accession>A0A8H3EI90</accession>
<comment type="caution">
    <text evidence="3">The sequence shown here is derived from an EMBL/GenBank/DDBJ whole genome shotgun (WGS) entry which is preliminary data.</text>
</comment>
<organism evidence="3 4">
    <name type="scientific">Imshaugia aleurites</name>
    <dbReference type="NCBI Taxonomy" id="172621"/>
    <lineage>
        <taxon>Eukaryota</taxon>
        <taxon>Fungi</taxon>
        <taxon>Dikarya</taxon>
        <taxon>Ascomycota</taxon>
        <taxon>Pezizomycotina</taxon>
        <taxon>Lecanoromycetes</taxon>
        <taxon>OSLEUM clade</taxon>
        <taxon>Lecanoromycetidae</taxon>
        <taxon>Lecanorales</taxon>
        <taxon>Lecanorineae</taxon>
        <taxon>Parmeliaceae</taxon>
        <taxon>Imshaugia</taxon>
    </lineage>
</organism>
<evidence type="ECO:0000313" key="3">
    <source>
        <dbReference type="EMBL" id="CAF9904487.1"/>
    </source>
</evidence>
<dbReference type="EMBL" id="CAJPDT010000001">
    <property type="protein sequence ID" value="CAF9904487.1"/>
    <property type="molecule type" value="Genomic_DNA"/>
</dbReference>
<reference evidence="3" key="1">
    <citation type="submission" date="2021-03" db="EMBL/GenBank/DDBJ databases">
        <authorList>
            <person name="Tagirdzhanova G."/>
        </authorList>
    </citation>
    <scope>NUCLEOTIDE SEQUENCE</scope>
</reference>